<protein>
    <submittedName>
        <fullName evidence="1">Uncharacterized protein</fullName>
    </submittedName>
</protein>
<sequence length="110" mass="12976">MPIFQISDAEIKSFNELRNNHERYAVISTITKDDIFKKNNFTEDVYVAFKNIDTITTIKKSQAFERSIYTWNEVNFDNFDITSKLQKSKSFKILARVKKVSKFNPKIDLL</sequence>
<accession>A0A365P3C5</accession>
<evidence type="ECO:0000313" key="1">
    <source>
        <dbReference type="EMBL" id="RBA29025.1"/>
    </source>
</evidence>
<dbReference type="RefSeq" id="WP_113988455.1">
    <property type="nucleotide sequence ID" value="NZ_QLST01000004.1"/>
</dbReference>
<gene>
    <name evidence="1" type="ORF">DPN68_04485</name>
</gene>
<reference evidence="1 2" key="1">
    <citation type="submission" date="2018-06" db="EMBL/GenBank/DDBJ databases">
        <title>Flavobacterium tibetense sp. nov., isolated from a wetland YonghuCo on Tibetan Plateau.</title>
        <authorList>
            <person name="Xing P."/>
            <person name="Phurbu D."/>
            <person name="Lu H."/>
        </authorList>
    </citation>
    <scope>NUCLEOTIDE SEQUENCE [LARGE SCALE GENOMIC DNA]</scope>
    <source>
        <strain evidence="1 2">YH5</strain>
    </source>
</reference>
<dbReference type="AlphaFoldDB" id="A0A365P3C5"/>
<dbReference type="Proteomes" id="UP000253319">
    <property type="component" value="Unassembled WGS sequence"/>
</dbReference>
<evidence type="ECO:0000313" key="2">
    <source>
        <dbReference type="Proteomes" id="UP000253319"/>
    </source>
</evidence>
<keyword evidence="2" id="KW-1185">Reference proteome</keyword>
<organism evidence="1 2">
    <name type="scientific">Flavobacterium tibetense</name>
    <dbReference type="NCBI Taxonomy" id="2233533"/>
    <lineage>
        <taxon>Bacteria</taxon>
        <taxon>Pseudomonadati</taxon>
        <taxon>Bacteroidota</taxon>
        <taxon>Flavobacteriia</taxon>
        <taxon>Flavobacteriales</taxon>
        <taxon>Flavobacteriaceae</taxon>
        <taxon>Flavobacterium</taxon>
    </lineage>
</organism>
<dbReference type="EMBL" id="QLST01000004">
    <property type="protein sequence ID" value="RBA29025.1"/>
    <property type="molecule type" value="Genomic_DNA"/>
</dbReference>
<comment type="caution">
    <text evidence="1">The sequence shown here is derived from an EMBL/GenBank/DDBJ whole genome shotgun (WGS) entry which is preliminary data.</text>
</comment>
<proteinExistence type="predicted"/>
<name>A0A365P3C5_9FLAO</name>